<organism evidence="2">
    <name type="scientific">mine drainage metagenome</name>
    <dbReference type="NCBI Taxonomy" id="410659"/>
    <lineage>
        <taxon>unclassified sequences</taxon>
        <taxon>metagenomes</taxon>
        <taxon>ecological metagenomes</taxon>
    </lineage>
</organism>
<proteinExistence type="predicted"/>
<evidence type="ECO:0000256" key="1">
    <source>
        <dbReference type="SAM" id="Phobius"/>
    </source>
</evidence>
<reference evidence="2" key="1">
    <citation type="submission" date="2013-08" db="EMBL/GenBank/DDBJ databases">
        <authorList>
            <person name="Mendez C."/>
            <person name="Richter M."/>
            <person name="Ferrer M."/>
            <person name="Sanchez J."/>
        </authorList>
    </citation>
    <scope>NUCLEOTIDE SEQUENCE</scope>
</reference>
<comment type="caution">
    <text evidence="2">The sequence shown here is derived from an EMBL/GenBank/DDBJ whole genome shotgun (WGS) entry which is preliminary data.</text>
</comment>
<dbReference type="AlphaFoldDB" id="T1BKA0"/>
<sequence length="82" mass="9130">MSRNLYILSAALVLFALASFGMSWVHGSNEPGLPGVAQMWRTMALGLFLLGAVSCLVGTLTNLFEQASRRYEERERRQGKRP</sequence>
<feature type="transmembrane region" description="Helical" evidence="1">
    <location>
        <begin position="43"/>
        <end position="64"/>
    </location>
</feature>
<name>T1BKA0_9ZZZZ</name>
<keyword evidence="1" id="KW-0812">Transmembrane</keyword>
<reference evidence="2" key="2">
    <citation type="journal article" date="2014" name="ISME J.">
        <title>Microbial stratification in low pH oxic and suboxic macroscopic growths along an acid mine drainage.</title>
        <authorList>
            <person name="Mendez-Garcia C."/>
            <person name="Mesa V."/>
            <person name="Sprenger R.R."/>
            <person name="Richter M."/>
            <person name="Diez M.S."/>
            <person name="Solano J."/>
            <person name="Bargiela R."/>
            <person name="Golyshina O.V."/>
            <person name="Manteca A."/>
            <person name="Ramos J.L."/>
            <person name="Gallego J.R."/>
            <person name="Llorente I."/>
            <person name="Martins Dos Santos V.A."/>
            <person name="Jensen O.N."/>
            <person name="Pelaez A.I."/>
            <person name="Sanchez J."/>
            <person name="Ferrer M."/>
        </authorList>
    </citation>
    <scope>NUCLEOTIDE SEQUENCE</scope>
</reference>
<dbReference type="EMBL" id="AUZX01008905">
    <property type="protein sequence ID" value="EQD53684.1"/>
    <property type="molecule type" value="Genomic_DNA"/>
</dbReference>
<accession>T1BKA0</accession>
<gene>
    <name evidence="2" type="ORF">B1A_12286</name>
</gene>
<keyword evidence="1" id="KW-0472">Membrane</keyword>
<keyword evidence="1" id="KW-1133">Transmembrane helix</keyword>
<protein>
    <submittedName>
        <fullName evidence="2">Uncharacterized protein</fullName>
    </submittedName>
</protein>
<evidence type="ECO:0000313" key="2">
    <source>
        <dbReference type="EMBL" id="EQD53684.1"/>
    </source>
</evidence>